<name>A0A1U9JWI6_9HYPH</name>
<feature type="transmembrane region" description="Helical" evidence="1">
    <location>
        <begin position="439"/>
        <end position="463"/>
    </location>
</feature>
<feature type="transmembrane region" description="Helical" evidence="1">
    <location>
        <begin position="259"/>
        <end position="280"/>
    </location>
</feature>
<reference evidence="2 3" key="1">
    <citation type="journal article" date="2010" name="Science">
        <title>Genomic comparison of the ants Camponotus floridanus and Harpegnathos saltator.</title>
        <authorList>
            <person name="Bonasio R."/>
            <person name="Zhang G."/>
            <person name="Ye C."/>
            <person name="Mutti N.S."/>
            <person name="Fang X."/>
            <person name="Qin N."/>
            <person name="Donahue G."/>
            <person name="Yang P."/>
            <person name="Li Q."/>
            <person name="Li C."/>
            <person name="Zhang P."/>
            <person name="Huang Z."/>
            <person name="Berger S.L."/>
            <person name="Reinberg D."/>
            <person name="Wang J."/>
            <person name="Liebig J."/>
        </authorList>
    </citation>
    <scope>NUCLEOTIDE SEQUENCE [LARGE SCALE GENOMIC DNA]</scope>
    <source>
        <strain evidence="2 3">Hsal</strain>
    </source>
</reference>
<reference evidence="2 3" key="2">
    <citation type="journal article" date="2016" name="Sci. Rep.">
        <title>The genome of Rhizobiales bacteria in predatory ants reveals urease gene functions but no genes for nitrogen fixation.</title>
        <authorList>
            <person name="Neuvonen M.M."/>
            <person name="Tamarit D."/>
            <person name="Naslund K."/>
            <person name="Liebig J."/>
            <person name="Feldhaar H."/>
            <person name="Moran N.A."/>
            <person name="Guy L."/>
            <person name="Andersson S.G."/>
        </authorList>
    </citation>
    <scope>NUCLEOTIDE SEQUENCE [LARGE SCALE GENOMIC DNA]</scope>
    <source>
        <strain evidence="2 3">Hsal</strain>
    </source>
</reference>
<keyword evidence="1" id="KW-0472">Membrane</keyword>
<evidence type="ECO:0008006" key="4">
    <source>
        <dbReference type="Google" id="ProtNLM"/>
    </source>
</evidence>
<keyword evidence="1" id="KW-1133">Transmembrane helix</keyword>
<proteinExistence type="predicted"/>
<feature type="transmembrane region" description="Helical" evidence="1">
    <location>
        <begin position="376"/>
        <end position="396"/>
    </location>
</feature>
<feature type="transmembrane region" description="Helical" evidence="1">
    <location>
        <begin position="142"/>
        <end position="159"/>
    </location>
</feature>
<feature type="transmembrane region" description="Helical" evidence="1">
    <location>
        <begin position="408"/>
        <end position="427"/>
    </location>
</feature>
<dbReference type="EMBL" id="CP017315">
    <property type="protein sequence ID" value="AQS42234.1"/>
    <property type="molecule type" value="Genomic_DNA"/>
</dbReference>
<sequence>MHEATESVTVLDTGLEKTVSETHPQKPQQKKLLSVSAVVFVYGMMIVCVGLAEAIGNVEFFFGKTRIVLFPIIWALLVGVIISFAHRSMRGQAENSLRLQRIASLFIQSGIYFFVIKISFNIGKDLPVLYRAGWALAFQEVGHFVGPLVALPLALVLGIKREAVGATFSIGREVSIAIVSERYGMNSPEGRGVMAEYIIGTIFGAVFIATLAGFISGLDWFKPTSLAMGAGVGSGSMMAAAMAAIAAHHPEAEAQIVSFAGAANILTTAVGTYFIMFLALPMTNWLYNRLEPVLGRRKADDGWAETAEETKPSAAGEKPDSPPVWEMFATMTVCGVTLLFSNWIATGFSPAETIAVFAIMAALILVGYVLQRLLSFLHIPLLIWMTTAAVLAASPISPVAGYILKTSASVGVMPLATPVLAFAGLSLVKDLPVLKNLGWRIVAVSLAANAGTFIFGTILAEIFH</sequence>
<dbReference type="STRING" id="1902579.BHV28_15540"/>
<dbReference type="KEGG" id="thd:BHV28_15540"/>
<feature type="transmembrane region" description="Helical" evidence="1">
    <location>
        <begin position="195"/>
        <end position="215"/>
    </location>
</feature>
<feature type="transmembrane region" description="Helical" evidence="1">
    <location>
        <begin position="32"/>
        <end position="55"/>
    </location>
</feature>
<feature type="transmembrane region" description="Helical" evidence="1">
    <location>
        <begin position="227"/>
        <end position="247"/>
    </location>
</feature>
<dbReference type="Proteomes" id="UP000188912">
    <property type="component" value="Chromosome"/>
</dbReference>
<keyword evidence="1" id="KW-0812">Transmembrane</keyword>
<dbReference type="Pfam" id="PF11299">
    <property type="entry name" value="DUF3100"/>
    <property type="match status" value="1"/>
</dbReference>
<dbReference type="AlphaFoldDB" id="A0A1U9JWI6"/>
<evidence type="ECO:0000256" key="1">
    <source>
        <dbReference type="SAM" id="Phobius"/>
    </source>
</evidence>
<feature type="transmembrane region" description="Helical" evidence="1">
    <location>
        <begin position="353"/>
        <end position="370"/>
    </location>
</feature>
<accession>A0A1U9JWI6</accession>
<keyword evidence="3" id="KW-1185">Reference proteome</keyword>
<gene>
    <name evidence="2" type="ORF">BHV28_15540</name>
</gene>
<evidence type="ECO:0000313" key="2">
    <source>
        <dbReference type="EMBL" id="AQS42234.1"/>
    </source>
</evidence>
<feature type="transmembrane region" description="Helical" evidence="1">
    <location>
        <begin position="105"/>
        <end position="122"/>
    </location>
</feature>
<organism evidence="2 3">
    <name type="scientific">Candidatus Tokpelaia hoelldobleri</name>
    <dbReference type="NCBI Taxonomy" id="1902579"/>
    <lineage>
        <taxon>Bacteria</taxon>
        <taxon>Pseudomonadati</taxon>
        <taxon>Pseudomonadota</taxon>
        <taxon>Alphaproteobacteria</taxon>
        <taxon>Hyphomicrobiales</taxon>
        <taxon>Candidatus Tokpelaia</taxon>
    </lineage>
</organism>
<evidence type="ECO:0000313" key="3">
    <source>
        <dbReference type="Proteomes" id="UP000188912"/>
    </source>
</evidence>
<feature type="transmembrane region" description="Helical" evidence="1">
    <location>
        <begin position="67"/>
        <end position="85"/>
    </location>
</feature>
<protein>
    <recommendedName>
        <fullName evidence="4">DUF3100 domain-containing protein</fullName>
    </recommendedName>
</protein>
<dbReference type="InterPro" id="IPR021450">
    <property type="entry name" value="DUF3100"/>
</dbReference>